<dbReference type="KEGG" id="fms:M1R53_03740"/>
<accession>A0A9E7DKW2</accession>
<evidence type="ECO:0000313" key="1">
    <source>
        <dbReference type="EMBL" id="UQK59766.1"/>
    </source>
</evidence>
<evidence type="ECO:0000313" key="2">
    <source>
        <dbReference type="Proteomes" id="UP000831151"/>
    </source>
</evidence>
<organism evidence="1 2">
    <name type="scientific">Fenollaria massiliensis</name>
    <dbReference type="NCBI Taxonomy" id="938288"/>
    <lineage>
        <taxon>Bacteria</taxon>
        <taxon>Bacillati</taxon>
        <taxon>Bacillota</taxon>
        <taxon>Clostridia</taxon>
        <taxon>Eubacteriales</taxon>
        <taxon>Fenollaria</taxon>
    </lineage>
</organism>
<keyword evidence="2" id="KW-1185">Reference proteome</keyword>
<dbReference type="AlphaFoldDB" id="A0A9E7DKW2"/>
<sequence length="157" mass="18155">MKNIRSSNKRAESLIELVMALFLLSLVLFEASSLLKNFTSFSQRYEKNLESEDDINLFFSFMENDFTLYSTVSVKSDSIHFENKNKSGLKSCDYIISNAKIKRVAGTKLTGITYFLNDVEDISFTYNEYDGIIIMQIKVKDKEYKKIFSTNDVEVIK</sequence>
<protein>
    <submittedName>
        <fullName evidence="1">Uncharacterized protein</fullName>
    </submittedName>
</protein>
<reference evidence="1" key="1">
    <citation type="submission" date="2022-04" db="EMBL/GenBank/DDBJ databases">
        <title>Complete genome sequences of Ezakiella coagulans and Fenollaria massiliensis.</title>
        <authorList>
            <person name="France M.T."/>
            <person name="Clifford J."/>
            <person name="Narina S."/>
            <person name="Rutt L."/>
            <person name="Ravel J."/>
        </authorList>
    </citation>
    <scope>NUCLEOTIDE SEQUENCE</scope>
    <source>
        <strain evidence="1">C0061C2</strain>
    </source>
</reference>
<name>A0A9E7DKW2_9FIRM</name>
<proteinExistence type="predicted"/>
<gene>
    <name evidence="1" type="ORF">M1R53_03740</name>
</gene>
<dbReference type="RefSeq" id="WP_249243121.1">
    <property type="nucleotide sequence ID" value="NZ_CP096649.1"/>
</dbReference>
<dbReference type="EMBL" id="CP096649">
    <property type="protein sequence ID" value="UQK59766.1"/>
    <property type="molecule type" value="Genomic_DNA"/>
</dbReference>
<dbReference type="Proteomes" id="UP000831151">
    <property type="component" value="Chromosome"/>
</dbReference>